<dbReference type="AlphaFoldDB" id="A0AA42WH73"/>
<reference evidence="1" key="1">
    <citation type="submission" date="2022-09" db="EMBL/GenBank/DDBJ databases">
        <title>Intensive care unit water sources are persistently colonized with multi-drug resistant bacteria and are the site of extensive horizontal gene transfer of antibiotic resistance genes.</title>
        <authorList>
            <person name="Diorio-Toth L."/>
        </authorList>
    </citation>
    <scope>NUCLEOTIDE SEQUENCE</scope>
    <source>
        <strain evidence="1">GD03676</strain>
    </source>
</reference>
<protein>
    <submittedName>
        <fullName evidence="1">Uncharacterized protein</fullName>
    </submittedName>
</protein>
<dbReference type="Proteomes" id="UP001161276">
    <property type="component" value="Unassembled WGS sequence"/>
</dbReference>
<name>A0AA42WH73_9BURK</name>
<proteinExistence type="predicted"/>
<organism evidence="1 2">
    <name type="scientific">Achromobacter marplatensis</name>
    <dbReference type="NCBI Taxonomy" id="470868"/>
    <lineage>
        <taxon>Bacteria</taxon>
        <taxon>Pseudomonadati</taxon>
        <taxon>Pseudomonadota</taxon>
        <taxon>Betaproteobacteria</taxon>
        <taxon>Burkholderiales</taxon>
        <taxon>Alcaligenaceae</taxon>
        <taxon>Achromobacter</taxon>
    </lineage>
</organism>
<accession>A0AA42WH73</accession>
<dbReference type="EMBL" id="JAOCKG010000016">
    <property type="protein sequence ID" value="MDH2053907.1"/>
    <property type="molecule type" value="Genomic_DNA"/>
</dbReference>
<sequence length="88" mass="9720">MSVMRPVGAGTRLTLGGTICRPLAGPVIIEQSDRLRKRGKVKKSQETAPDSFSFSTAEILKLETFRCICAIPHRIWEHAAQPVTHSSF</sequence>
<evidence type="ECO:0000313" key="1">
    <source>
        <dbReference type="EMBL" id="MDH2053907.1"/>
    </source>
</evidence>
<gene>
    <name evidence="1" type="ORF">N5K24_26145</name>
</gene>
<evidence type="ECO:0000313" key="2">
    <source>
        <dbReference type="Proteomes" id="UP001161276"/>
    </source>
</evidence>
<comment type="caution">
    <text evidence="1">The sequence shown here is derived from an EMBL/GenBank/DDBJ whole genome shotgun (WGS) entry which is preliminary data.</text>
</comment>
<dbReference type="RefSeq" id="WP_280029274.1">
    <property type="nucleotide sequence ID" value="NZ_JAOCKG010000016.1"/>
</dbReference>